<evidence type="ECO:0000256" key="1">
    <source>
        <dbReference type="SAM" id="MobiDB-lite"/>
    </source>
</evidence>
<reference evidence="2" key="1">
    <citation type="submission" date="2022-08" db="EMBL/GenBank/DDBJ databases">
        <authorList>
            <consortium name="DOE Joint Genome Institute"/>
            <person name="Min B."/>
            <person name="Riley R."/>
            <person name="Sierra-Patev S."/>
            <person name="Naranjo-Ortiz M."/>
            <person name="Looney B."/>
            <person name="Konkel Z."/>
            <person name="Slot J.C."/>
            <person name="Sakamoto Y."/>
            <person name="Steenwyk J.L."/>
            <person name="Rokas A."/>
            <person name="Carro J."/>
            <person name="Camarero S."/>
            <person name="Ferreira P."/>
            <person name="Molpeceres G."/>
            <person name="Ruiz-Duenas F.J."/>
            <person name="Serrano A."/>
            <person name="Henrissat B."/>
            <person name="Drula E."/>
            <person name="Hughes K.W."/>
            <person name="Mata J.L."/>
            <person name="Ishikawa N.K."/>
            <person name="Vargas-Isla R."/>
            <person name="Ushijima S."/>
            <person name="Smith C.A."/>
            <person name="Ahrendt S."/>
            <person name="Andreopoulos W."/>
            <person name="He G."/>
            <person name="Labutti K."/>
            <person name="Lipzen A."/>
            <person name="Ng V."/>
            <person name="Sandor L."/>
            <person name="Barry K."/>
            <person name="Martinez A.T."/>
            <person name="Xiao Y."/>
            <person name="Gibbons J.G."/>
            <person name="Terashima K."/>
            <person name="Hibbett D.S."/>
            <person name="Grigoriev I.V."/>
        </authorList>
    </citation>
    <scope>NUCLEOTIDE SEQUENCE</scope>
    <source>
        <strain evidence="2">TFB10827</strain>
    </source>
</reference>
<feature type="region of interest" description="Disordered" evidence="1">
    <location>
        <begin position="59"/>
        <end position="80"/>
    </location>
</feature>
<keyword evidence="3" id="KW-1185">Reference proteome</keyword>
<dbReference type="Proteomes" id="UP001163828">
    <property type="component" value="Unassembled WGS sequence"/>
</dbReference>
<organism evidence="2 3">
    <name type="scientific">Lentinula boryana</name>
    <dbReference type="NCBI Taxonomy" id="40481"/>
    <lineage>
        <taxon>Eukaryota</taxon>
        <taxon>Fungi</taxon>
        <taxon>Dikarya</taxon>
        <taxon>Basidiomycota</taxon>
        <taxon>Agaricomycotina</taxon>
        <taxon>Agaricomycetes</taxon>
        <taxon>Agaricomycetidae</taxon>
        <taxon>Agaricales</taxon>
        <taxon>Marasmiineae</taxon>
        <taxon>Omphalotaceae</taxon>
        <taxon>Lentinula</taxon>
    </lineage>
</organism>
<comment type="caution">
    <text evidence="2">The sequence shown here is derived from an EMBL/GenBank/DDBJ whole genome shotgun (WGS) entry which is preliminary data.</text>
</comment>
<dbReference type="EMBL" id="MU790797">
    <property type="protein sequence ID" value="KAJ3993048.1"/>
    <property type="molecule type" value="Genomic_DNA"/>
</dbReference>
<accession>A0ABQ8Q3T3</accession>
<evidence type="ECO:0000313" key="2">
    <source>
        <dbReference type="EMBL" id="KAJ3993048.1"/>
    </source>
</evidence>
<sequence>MTSNGGIPAPVPDVPDDQKFDGGIRVAWKPIERKITVSLKNQGLDGYINGMIKRPVIESSSDSTSTTLKDATPVFSDKPSKPEWTFRNNRAKGIIESFVADLPSLVPEVDDVERRQEIGKAPIGGARLWYPHGHYVLDILPLVAFRASGKSFR</sequence>
<gene>
    <name evidence="2" type="ORF">F5050DRAFT_1810883</name>
</gene>
<name>A0ABQ8Q3T3_9AGAR</name>
<evidence type="ECO:0000313" key="3">
    <source>
        <dbReference type="Proteomes" id="UP001163828"/>
    </source>
</evidence>
<proteinExistence type="predicted"/>
<protein>
    <submittedName>
        <fullName evidence="2">Uncharacterized protein</fullName>
    </submittedName>
</protein>